<gene>
    <name evidence="2" type="ORF">D7032_05105</name>
</gene>
<dbReference type="EMBL" id="CP032664">
    <property type="protein sequence ID" value="QQO82687.1"/>
    <property type="molecule type" value="Genomic_DNA"/>
</dbReference>
<dbReference type="InterPro" id="IPR014875">
    <property type="entry name" value="Mor_transcription_activator"/>
</dbReference>
<accession>A0A7T8INS9</accession>
<dbReference type="InterPro" id="IPR052411">
    <property type="entry name" value="c-mor_Regulatory_Protein"/>
</dbReference>
<proteinExistence type="predicted"/>
<dbReference type="RefSeq" id="WP_397609047.1">
    <property type="nucleotide sequence ID" value="NZ_CP032664.1"/>
</dbReference>
<organism evidence="2">
    <name type="scientific">Shewanella algae</name>
    <dbReference type="NCBI Taxonomy" id="38313"/>
    <lineage>
        <taxon>Bacteria</taxon>
        <taxon>Pseudomonadati</taxon>
        <taxon>Pseudomonadota</taxon>
        <taxon>Gammaproteobacteria</taxon>
        <taxon>Alteromonadales</taxon>
        <taxon>Shewanellaceae</taxon>
        <taxon>Shewanella</taxon>
    </lineage>
</organism>
<dbReference type="Pfam" id="PF08765">
    <property type="entry name" value="Mor"/>
    <property type="match status" value="1"/>
</dbReference>
<protein>
    <recommendedName>
        <fullName evidence="1">Mor transcription activator domain-containing protein</fullName>
    </recommendedName>
</protein>
<dbReference type="PANTHER" id="PTHR37812">
    <property type="entry name" value="MU-LIKE PROPHAGE FLUMU PROTEIN C"/>
    <property type="match status" value="1"/>
</dbReference>
<reference evidence="2" key="1">
    <citation type="submission" date="2018-09" db="EMBL/GenBank/DDBJ databases">
        <title>Genome sequencing and analysis.</title>
        <authorList>
            <person name="Huang Y.-T."/>
        </authorList>
    </citation>
    <scope>NUCLEOTIDE SEQUENCE</scope>
    <source>
        <strain evidence="2">HIDE</strain>
    </source>
</reference>
<dbReference type="InterPro" id="IPR009057">
    <property type="entry name" value="Homeodomain-like_sf"/>
</dbReference>
<dbReference type="AlphaFoldDB" id="A0A7T8INS9"/>
<sequence>MSIKWCDIAKNENAINIGIEIIKNNSGSGLFFDEFISKCSDLGFEDKVTFKFISLLISVCGGSQIYLPKEESFKKLIVYRLVYAEFSGNNITELSKKYNISEQAVYRIVKACREADRESRKAIEGLS</sequence>
<evidence type="ECO:0000259" key="1">
    <source>
        <dbReference type="Pfam" id="PF08765"/>
    </source>
</evidence>
<feature type="domain" description="Mor transcription activator" evidence="1">
    <location>
        <begin position="45"/>
        <end position="121"/>
    </location>
</feature>
<dbReference type="SUPFAM" id="SSF46689">
    <property type="entry name" value="Homeodomain-like"/>
    <property type="match status" value="1"/>
</dbReference>
<dbReference type="Gene3D" id="1.10.10.60">
    <property type="entry name" value="Homeodomain-like"/>
    <property type="match status" value="1"/>
</dbReference>
<dbReference type="PANTHER" id="PTHR37812:SF1">
    <property type="entry name" value="MU-LIKE PROPHAGE FLUMU PROTEIN C"/>
    <property type="match status" value="1"/>
</dbReference>
<name>A0A7T8INS9_9GAMM</name>
<evidence type="ECO:0000313" key="2">
    <source>
        <dbReference type="EMBL" id="QQO82687.1"/>
    </source>
</evidence>